<dbReference type="EMBL" id="CAJVAX010000019">
    <property type="protein sequence ID" value="CAG7649629.1"/>
    <property type="molecule type" value="Genomic_DNA"/>
</dbReference>
<accession>A0A9W4H3U1</accession>
<evidence type="ECO:0000313" key="4">
    <source>
        <dbReference type="Proteomes" id="UP001153328"/>
    </source>
</evidence>
<reference evidence="3" key="1">
    <citation type="submission" date="2021-06" db="EMBL/GenBank/DDBJ databases">
        <authorList>
            <person name="Arsene-Ploetze F."/>
        </authorList>
    </citation>
    <scope>NUCLEOTIDE SEQUENCE</scope>
    <source>
        <strain evidence="3">SBRY1</strain>
    </source>
</reference>
<evidence type="ECO:0000256" key="1">
    <source>
        <dbReference type="SAM" id="MobiDB-lite"/>
    </source>
</evidence>
<evidence type="ECO:0000259" key="2">
    <source>
        <dbReference type="Pfam" id="PF21725"/>
    </source>
</evidence>
<keyword evidence="4" id="KW-1185">Reference proteome</keyword>
<name>A0A9W4H3U1_9ACTN</name>
<dbReference type="Pfam" id="PF21725">
    <property type="entry name" value="T7SS_signal"/>
    <property type="match status" value="1"/>
</dbReference>
<feature type="domain" description="Putative T7SS secretion signal" evidence="2">
    <location>
        <begin position="17"/>
        <end position="266"/>
    </location>
</feature>
<dbReference type="RefSeq" id="WP_205043892.1">
    <property type="nucleotide sequence ID" value="NZ_CAJVAX010000019.1"/>
</dbReference>
<feature type="compositionally biased region" description="Basic and acidic residues" evidence="1">
    <location>
        <begin position="394"/>
        <end position="410"/>
    </location>
</feature>
<gene>
    <name evidence="3" type="ORF">SBRY_50144</name>
</gene>
<dbReference type="InterPro" id="IPR049082">
    <property type="entry name" value="T7SS_signal"/>
</dbReference>
<protein>
    <recommendedName>
        <fullName evidence="2">Putative T7SS secretion signal domain-containing protein</fullName>
    </recommendedName>
</protein>
<feature type="region of interest" description="Disordered" evidence="1">
    <location>
        <begin position="394"/>
        <end position="427"/>
    </location>
</feature>
<dbReference type="AlphaFoldDB" id="A0A9W4H3U1"/>
<proteinExistence type="predicted"/>
<sequence length="535" mass="57076">MGFSLRGAVNKIGGGGEKLLGKAKKKAGEIIDDGAHIVGDGLDHVGLDDAADWVEDKGDHIADHMGAHVAEQQLGQTDQPDELLHGDAGKIRTAARHLAKLYVAFDTGHTGLAHLDPGDWDGLGAEAFRAKFQTQPAKWAKAAQACADAGLALDTYADTVEWARGQAEEAVRLWKRSVTARKTAANAYNASVDTYHDDVKAYNDKVDDGKDPGTKPVAPAAFTDPGAKDKQAAKETLDAARSQRDAAANRAVAAIRTATALAPAKPDFTDRMQNDLGDVGKALPIAGEHFVGGLVRSLTDLDKFVRGLNPMDPYNLTHPAQYLTHLNATAAGLVDMTQHPERLPGIILGTGWGSDGSEASGRLVGNILLAIATDGGSAAGKTAAEDAAKNAAKDAGEQGARDVAAADRGDGLLQRARRRPRNGPPVPMTMASVRDVAARYSIDLRGIRIEIKKSVSGLYGSTPSATHINLYRDAFYDNEQLARTLAHERFHVDQIKRGAPIPKDEATLKAWEDEAYAHEDGWWDDHPENRSSESE</sequence>
<organism evidence="3 4">
    <name type="scientific">Actinacidiphila bryophytorum</name>
    <dbReference type="NCBI Taxonomy" id="1436133"/>
    <lineage>
        <taxon>Bacteria</taxon>
        <taxon>Bacillati</taxon>
        <taxon>Actinomycetota</taxon>
        <taxon>Actinomycetes</taxon>
        <taxon>Kitasatosporales</taxon>
        <taxon>Streptomycetaceae</taxon>
        <taxon>Actinacidiphila</taxon>
    </lineage>
</organism>
<dbReference type="Proteomes" id="UP001153328">
    <property type="component" value="Unassembled WGS sequence"/>
</dbReference>
<comment type="caution">
    <text evidence="3">The sequence shown here is derived from an EMBL/GenBank/DDBJ whole genome shotgun (WGS) entry which is preliminary data.</text>
</comment>
<evidence type="ECO:0000313" key="3">
    <source>
        <dbReference type="EMBL" id="CAG7649629.1"/>
    </source>
</evidence>